<reference evidence="1" key="1">
    <citation type="submission" date="2020-05" db="EMBL/GenBank/DDBJ databases">
        <authorList>
            <person name="Petersen J."/>
            <person name="Sayavedra L."/>
        </authorList>
    </citation>
    <scope>NUCLEOTIDE SEQUENCE</scope>
    <source>
        <strain evidence="1">B azoricus SOX Menez Gwen</strain>
    </source>
</reference>
<accession>A0ACA8ZQE5</accession>
<organism evidence="1 2">
    <name type="scientific">Bathymodiolus azoricus thioautotrophic gill symbiont</name>
    <dbReference type="NCBI Taxonomy" id="235205"/>
    <lineage>
        <taxon>Bacteria</taxon>
        <taxon>Pseudomonadati</taxon>
        <taxon>Pseudomonadota</taxon>
        <taxon>Gammaproteobacteria</taxon>
        <taxon>sulfur-oxidizing symbionts</taxon>
    </lineage>
</organism>
<evidence type="ECO:0000313" key="2">
    <source>
        <dbReference type="Proteomes" id="UP000635628"/>
    </source>
</evidence>
<name>A0ACA8ZQE5_9GAMM</name>
<gene>
    <name evidence="1" type="ORF">AZO1586R_1323</name>
</gene>
<evidence type="ECO:0000313" key="1">
    <source>
        <dbReference type="EMBL" id="CAB5501766.1"/>
    </source>
</evidence>
<keyword evidence="2" id="KW-1185">Reference proteome</keyword>
<dbReference type="EMBL" id="CAESAP020000198">
    <property type="protein sequence ID" value="CAB5501766.1"/>
    <property type="molecule type" value="Genomic_DNA"/>
</dbReference>
<comment type="caution">
    <text evidence="1">The sequence shown here is derived from an EMBL/GenBank/DDBJ whole genome shotgun (WGS) entry which is preliminary data.</text>
</comment>
<proteinExistence type="predicted"/>
<sequence>MVVLLKKMLTKSSPISTQLNLFHSELFSQLDVKDPLIQLANTINWTVFDNAFEQHYSQNNGRLSKPIRLMVGLLLLKQLENLSDERVV</sequence>
<dbReference type="Proteomes" id="UP000635628">
    <property type="component" value="Unassembled WGS sequence"/>
</dbReference>
<protein>
    <submittedName>
        <fullName evidence="1">Uncharacterized protein</fullName>
    </submittedName>
</protein>